<dbReference type="OrthoDB" id="871140at2"/>
<proteinExistence type="inferred from homology"/>
<feature type="transmembrane region" description="Helical" evidence="7">
    <location>
        <begin position="237"/>
        <end position="259"/>
    </location>
</feature>
<keyword evidence="2 7" id="KW-1003">Cell membrane</keyword>
<feature type="transmembrane region" description="Helical" evidence="7">
    <location>
        <begin position="181"/>
        <end position="199"/>
    </location>
</feature>
<feature type="transmembrane region" description="Helical" evidence="7">
    <location>
        <begin position="23"/>
        <end position="41"/>
    </location>
</feature>
<evidence type="ECO:0000256" key="7">
    <source>
        <dbReference type="HAMAP-Rule" id="MF_01147"/>
    </source>
</evidence>
<evidence type="ECO:0000256" key="5">
    <source>
        <dbReference type="ARBA" id="ARBA00022989"/>
    </source>
</evidence>
<dbReference type="GO" id="GO:0042158">
    <property type="term" value="P:lipoprotein biosynthetic process"/>
    <property type="evidence" value="ECO:0007669"/>
    <property type="project" value="UniProtKB-UniRule"/>
</dbReference>
<reference evidence="8 9" key="1">
    <citation type="submission" date="2018-07" db="EMBL/GenBank/DDBJ databases">
        <title>Freshwater and sediment microbial communities from various areas in North America, analyzing microbe dynamics in response to fracking.</title>
        <authorList>
            <person name="Lamendella R."/>
        </authorList>
    </citation>
    <scope>NUCLEOTIDE SEQUENCE [LARGE SCALE GENOMIC DNA]</scope>
    <source>
        <strain evidence="8 9">160A</strain>
    </source>
</reference>
<keyword evidence="3 7" id="KW-0808">Transferase</keyword>
<dbReference type="UniPathway" id="UPA00664"/>
<gene>
    <name evidence="7" type="primary">lgt</name>
    <name evidence="8" type="ORF">DFO77_103214</name>
</gene>
<comment type="similarity">
    <text evidence="1 7">Belongs to the Lgt family.</text>
</comment>
<comment type="caution">
    <text evidence="8">The sequence shown here is derived from an EMBL/GenBank/DDBJ whole genome shotgun (WGS) entry which is preliminary data.</text>
</comment>
<accession>A0A2T0XMG4</accession>
<feature type="binding site" evidence="7">
    <location>
        <position position="142"/>
    </location>
    <ligand>
        <name>a 1,2-diacyl-sn-glycero-3-phospho-(1'-sn-glycerol)</name>
        <dbReference type="ChEBI" id="CHEBI:64716"/>
    </ligand>
</feature>
<evidence type="ECO:0000256" key="1">
    <source>
        <dbReference type="ARBA" id="ARBA00007150"/>
    </source>
</evidence>
<protein>
    <recommendedName>
        <fullName evidence="7">Phosphatidylglycerol--prolipoprotein diacylglyceryl transferase</fullName>
        <ecNumber evidence="7">2.5.1.145</ecNumber>
    </recommendedName>
</protein>
<dbReference type="HAMAP" id="MF_01147">
    <property type="entry name" value="Lgt"/>
    <property type="match status" value="1"/>
</dbReference>
<keyword evidence="5 7" id="KW-1133">Transmembrane helix</keyword>
<feature type="transmembrane region" description="Helical" evidence="7">
    <location>
        <begin position="208"/>
        <end position="225"/>
    </location>
</feature>
<comment type="catalytic activity">
    <reaction evidence="7">
        <text>L-cysteinyl-[prolipoprotein] + a 1,2-diacyl-sn-glycero-3-phospho-(1'-sn-glycerol) = an S-1,2-diacyl-sn-glyceryl-L-cysteinyl-[prolipoprotein] + sn-glycerol 1-phosphate + H(+)</text>
        <dbReference type="Rhea" id="RHEA:56712"/>
        <dbReference type="Rhea" id="RHEA-COMP:14679"/>
        <dbReference type="Rhea" id="RHEA-COMP:14680"/>
        <dbReference type="ChEBI" id="CHEBI:15378"/>
        <dbReference type="ChEBI" id="CHEBI:29950"/>
        <dbReference type="ChEBI" id="CHEBI:57685"/>
        <dbReference type="ChEBI" id="CHEBI:64716"/>
        <dbReference type="ChEBI" id="CHEBI:140658"/>
        <dbReference type="EC" id="2.5.1.145"/>
    </reaction>
</comment>
<comment type="function">
    <text evidence="7">Catalyzes the transfer of the diacylglyceryl group from phosphatidylglycerol to the sulfhydryl group of the N-terminal cysteine of a prolipoprotein, the first step in the formation of mature lipoproteins.</text>
</comment>
<dbReference type="AlphaFoldDB" id="A0A2T0XMG4"/>
<dbReference type="STRING" id="1168289.GCA_000259075_01851"/>
<dbReference type="PANTHER" id="PTHR30589:SF0">
    <property type="entry name" value="PHOSPHATIDYLGLYCEROL--PROLIPOPROTEIN DIACYLGLYCERYL TRANSFERASE"/>
    <property type="match status" value="1"/>
</dbReference>
<keyword evidence="4 7" id="KW-0812">Transmembrane</keyword>
<dbReference type="NCBIfam" id="TIGR00544">
    <property type="entry name" value="lgt"/>
    <property type="match status" value="1"/>
</dbReference>
<feature type="transmembrane region" description="Helical" evidence="7">
    <location>
        <begin position="61"/>
        <end position="80"/>
    </location>
</feature>
<keyword evidence="8" id="KW-0449">Lipoprotein</keyword>
<organism evidence="8 9">
    <name type="scientific">Marinilabilia salmonicolor</name>
    <dbReference type="NCBI Taxonomy" id="989"/>
    <lineage>
        <taxon>Bacteria</taxon>
        <taxon>Pseudomonadati</taxon>
        <taxon>Bacteroidota</taxon>
        <taxon>Bacteroidia</taxon>
        <taxon>Marinilabiliales</taxon>
        <taxon>Marinilabiliaceae</taxon>
        <taxon>Marinilabilia</taxon>
    </lineage>
</organism>
<dbReference type="PANTHER" id="PTHR30589">
    <property type="entry name" value="PROLIPOPROTEIN DIACYLGLYCERYL TRANSFERASE"/>
    <property type="match status" value="1"/>
</dbReference>
<feature type="transmembrane region" description="Helical" evidence="7">
    <location>
        <begin position="92"/>
        <end position="114"/>
    </location>
</feature>
<evidence type="ECO:0000313" key="9">
    <source>
        <dbReference type="Proteomes" id="UP000252733"/>
    </source>
</evidence>
<dbReference type="InterPro" id="IPR001640">
    <property type="entry name" value="Lgt"/>
</dbReference>
<feature type="transmembrane region" description="Helical" evidence="7">
    <location>
        <begin position="126"/>
        <end position="144"/>
    </location>
</feature>
<dbReference type="EC" id="2.5.1.145" evidence="7"/>
<keyword evidence="6 7" id="KW-0472">Membrane</keyword>
<sequence>MFLLNYISWNPDPEIFSLGPLTVRYYGLLFALAFLSGYYIIERMFKREELPEKWLDKLFIYVVVATVIGARLGHVFFYGWDYYSQHPGEILAIWHGGLASHGGAIGILVAIYYYSKKVSKKPMLWILDRLVVPVALAAVFIRLGNLMNSEIVGRVTDVPWAFWFQRVDGQEIVTLRHPTQIYEALAYLGTFVYLMFLYWKTNARLRQGLLFGVFLIGVFASRFIIEFVKADQEAFEAGMAINMGQILSIPFVIAGLYYVQKAIKRGPVQKQ</sequence>
<dbReference type="GO" id="GO:0005886">
    <property type="term" value="C:plasma membrane"/>
    <property type="evidence" value="ECO:0007669"/>
    <property type="project" value="UniProtKB-SubCell"/>
</dbReference>
<evidence type="ECO:0000256" key="2">
    <source>
        <dbReference type="ARBA" id="ARBA00022475"/>
    </source>
</evidence>
<dbReference type="Pfam" id="PF01790">
    <property type="entry name" value="LGT"/>
    <property type="match status" value="1"/>
</dbReference>
<evidence type="ECO:0000256" key="4">
    <source>
        <dbReference type="ARBA" id="ARBA00022692"/>
    </source>
</evidence>
<evidence type="ECO:0000256" key="6">
    <source>
        <dbReference type="ARBA" id="ARBA00023136"/>
    </source>
</evidence>
<comment type="subcellular location">
    <subcellularLocation>
        <location evidence="7">Cell membrane</location>
        <topology evidence="7">Multi-pass membrane protein</topology>
    </subcellularLocation>
</comment>
<keyword evidence="9" id="KW-1185">Reference proteome</keyword>
<name>A0A2T0XMG4_9BACT</name>
<dbReference type="RefSeq" id="WP_106153076.1">
    <property type="nucleotide sequence ID" value="NZ_PVTS01000007.1"/>
</dbReference>
<comment type="pathway">
    <text evidence="7">Protein modification; lipoprotein biosynthesis (diacylglyceryl transfer).</text>
</comment>
<dbReference type="GO" id="GO:0008961">
    <property type="term" value="F:phosphatidylglycerol-prolipoprotein diacylglyceryl transferase activity"/>
    <property type="evidence" value="ECO:0007669"/>
    <property type="project" value="UniProtKB-UniRule"/>
</dbReference>
<dbReference type="Proteomes" id="UP000252733">
    <property type="component" value="Unassembled WGS sequence"/>
</dbReference>
<evidence type="ECO:0000256" key="3">
    <source>
        <dbReference type="ARBA" id="ARBA00022679"/>
    </source>
</evidence>
<dbReference type="EMBL" id="QPIZ01000003">
    <property type="protein sequence ID" value="RCW38742.1"/>
    <property type="molecule type" value="Genomic_DNA"/>
</dbReference>
<evidence type="ECO:0000313" key="8">
    <source>
        <dbReference type="EMBL" id="RCW38742.1"/>
    </source>
</evidence>